<dbReference type="InterPro" id="IPR041679">
    <property type="entry name" value="DNA2/NAM7-like_C"/>
</dbReference>
<dbReference type="CDD" id="cd18808">
    <property type="entry name" value="SF1_C_Upf1"/>
    <property type="match status" value="1"/>
</dbReference>
<dbReference type="Pfam" id="PF13087">
    <property type="entry name" value="AAA_12"/>
    <property type="match status" value="1"/>
</dbReference>
<gene>
    <name evidence="7" type="ORF">HZZ13_05525</name>
</gene>
<keyword evidence="3" id="KW-0347">Helicase</keyword>
<evidence type="ECO:0000313" key="8">
    <source>
        <dbReference type="Proteomes" id="UP000807370"/>
    </source>
</evidence>
<evidence type="ECO:0000259" key="5">
    <source>
        <dbReference type="Pfam" id="PF13087"/>
    </source>
</evidence>
<keyword evidence="8" id="KW-1185">Reference proteome</keyword>
<dbReference type="InterPro" id="IPR027417">
    <property type="entry name" value="P-loop_NTPase"/>
</dbReference>
<feature type="domain" description="DNA2/NAM7 helicase-like C-terminal" evidence="5">
    <location>
        <begin position="925"/>
        <end position="1101"/>
    </location>
</feature>
<evidence type="ECO:0000256" key="3">
    <source>
        <dbReference type="ARBA" id="ARBA00022806"/>
    </source>
</evidence>
<dbReference type="InterPro" id="IPR050534">
    <property type="entry name" value="Coronavir_polyprotein_1ab"/>
</dbReference>
<evidence type="ECO:0000256" key="1">
    <source>
        <dbReference type="ARBA" id="ARBA00022741"/>
    </source>
</evidence>
<accession>A0ABS0PJB3</accession>
<dbReference type="Gene3D" id="3.40.50.300">
    <property type="entry name" value="P-loop containing nucleotide triphosphate hydrolases"/>
    <property type="match status" value="2"/>
</dbReference>
<comment type="caution">
    <text evidence="7">The sequence shown here is derived from an EMBL/GenBank/DDBJ whole genome shotgun (WGS) entry which is preliminary data.</text>
</comment>
<dbReference type="CDD" id="cd17934">
    <property type="entry name" value="DEXXQc_Upf1-like"/>
    <property type="match status" value="1"/>
</dbReference>
<dbReference type="EMBL" id="JACCHP010000003">
    <property type="protein sequence ID" value="MBH5397253.1"/>
    <property type="molecule type" value="Genomic_DNA"/>
</dbReference>
<evidence type="ECO:0000256" key="4">
    <source>
        <dbReference type="ARBA" id="ARBA00022840"/>
    </source>
</evidence>
<organism evidence="7 8">
    <name type="scientific">Bradyrhizobium agreste</name>
    <dbReference type="NCBI Taxonomy" id="2751811"/>
    <lineage>
        <taxon>Bacteria</taxon>
        <taxon>Pseudomonadati</taxon>
        <taxon>Pseudomonadota</taxon>
        <taxon>Alphaproteobacteria</taxon>
        <taxon>Hyphomicrobiales</taxon>
        <taxon>Nitrobacteraceae</taxon>
        <taxon>Bradyrhizobium</taxon>
    </lineage>
</organism>
<dbReference type="PANTHER" id="PTHR43788">
    <property type="entry name" value="DNA2/NAM7 HELICASE FAMILY MEMBER"/>
    <property type="match status" value="1"/>
</dbReference>
<reference evidence="7 8" key="1">
    <citation type="submission" date="2020-07" db="EMBL/GenBank/DDBJ databases">
        <title>Bradyrhizobium diversity isolated from nodules of indigenous legumes of Western Australia.</title>
        <authorList>
            <person name="Klepa M.S."/>
        </authorList>
    </citation>
    <scope>NUCLEOTIDE SEQUENCE [LARGE SCALE GENOMIC DNA]</scope>
    <source>
        <strain evidence="7 8">CNPSo 4010</strain>
    </source>
</reference>
<name>A0ABS0PJB3_9BRAD</name>
<dbReference type="InterPro" id="IPR019993">
    <property type="entry name" value="RecB_nuclease_TM0106_put"/>
</dbReference>
<dbReference type="RefSeq" id="WP_197958640.1">
    <property type="nucleotide sequence ID" value="NZ_JACCHP010000003.1"/>
</dbReference>
<keyword evidence="4" id="KW-0067">ATP-binding</keyword>
<protein>
    <submittedName>
        <fullName evidence="7">TM0106 family RecB-like putative nuclease</fullName>
    </submittedName>
</protein>
<dbReference type="Pfam" id="PF13604">
    <property type="entry name" value="AAA_30"/>
    <property type="match status" value="1"/>
</dbReference>
<dbReference type="SUPFAM" id="SSF52540">
    <property type="entry name" value="P-loop containing nucleoside triphosphate hydrolases"/>
    <property type="match status" value="1"/>
</dbReference>
<feature type="domain" description="YprB ribonuclease H-like" evidence="6">
    <location>
        <begin position="322"/>
        <end position="505"/>
    </location>
</feature>
<dbReference type="Pfam" id="PF13482">
    <property type="entry name" value="RNase_H_2"/>
    <property type="match status" value="1"/>
</dbReference>
<sequence length="1131" mass="125106">MQKVGGVLNLSSGDLIGHLNCRYLTELDLRVANGLLEKPKIWDPVLETLAERGEQHEKGFVEHLKDGGLNVTIIDGVGVDAAALSSTIKAMERGDAVIVQGALQSGRWNGRADVLRRVETPSHFGPWSYQVTDTKLAKETKGNTVLQICLYSDLLSAMQQAEPGSAYVVTPGTNYVPEEYRIADYAAYYRHVRGSLERAVASPSSDGAYPEPIEHCDICRWRRHCDARRRADDHMSLVAGISKSQIGELERHGVETMAALAELPLPLQWRPDRGAAQSYEKVREQARIQVEGRTKGTALYEALPPEPKFGLSRLPQPSDGDIFFDFEGDPFVGDGGLEFLFGYLYSDADGDLRYVGDWSSNRHEERSAFERFVDFVIDRMKIYPDLHIYHFAPYEPAALKRLMGRYATRETEVDNLLRGEVFVDLYAVVRHAIRASVESYSIKKLEPLYSFTRSVPLDDVGAVLARTQARLEMADAAGIPDADKAAIKGYNKDDCASTRGLRNWLEVLRAKLIEEGLTIDRPAASTAEIRPELDAWQKRVAAVSTRLTEGIPDDIDERTVEQQARWLLASMLDWHGREKKAVWWEYFRLRDLSAEDLLHERDGLAELEFVGQAGGTAKAPIHRYRFGLQDTDIRAEDELRSLGGDKFGTVIAIALEKRTIDIKKRKDTMDVHPEAVFAHSYVDTQVLADSLMRIGEYVAHNGIEGEGEHRAARDLLMAVAPRLRGQELQQPGETSLAAAVRVAFNLDRTVFPVQGPPGAGKTFTGARMICAMAKEGKTVGVTANSHKVIRNLLDGVVTAAAEQGQNIRCIQKVSDDEGDLPSLKFTTANADFINALGADCNVGGATGWFWARLDASRSVDILFIDEAAQMSLANVLAVSQAAESIVLLGDPRQLEQPIQGSHPDGADVSALDHILGPHATVPPDRGLFLEETWRLHPQICAFNSELFYEGRLHSRPGLENQEIKSKGRLSGAGLRYLPVEHAGNQSSSKEEAEEVRELVVEILASGTSWIDRSGAEAPIGLDDILIIAPYNAQVFELQERIPGARIGTVDKFQGQEAPIVIYSMTTSTYSDAPRGMEFLYSANRLNVATSRAKCICVVVASPRLFEAECRTPRQMQLANAFCRYLELSTLL</sequence>
<dbReference type="InterPro" id="IPR047187">
    <property type="entry name" value="SF1_C_Upf1"/>
</dbReference>
<dbReference type="InterPro" id="IPR038720">
    <property type="entry name" value="YprB_RNase_H-like_dom"/>
</dbReference>
<dbReference type="NCBIfam" id="TIGR03491">
    <property type="entry name" value="TM0106 family RecB-like putative nuclease"/>
    <property type="match status" value="1"/>
</dbReference>
<dbReference type="Proteomes" id="UP000807370">
    <property type="component" value="Unassembled WGS sequence"/>
</dbReference>
<dbReference type="PANTHER" id="PTHR43788:SF8">
    <property type="entry name" value="DNA-BINDING PROTEIN SMUBP-2"/>
    <property type="match status" value="1"/>
</dbReference>
<evidence type="ECO:0000256" key="2">
    <source>
        <dbReference type="ARBA" id="ARBA00022801"/>
    </source>
</evidence>
<keyword evidence="2" id="KW-0378">Hydrolase</keyword>
<proteinExistence type="predicted"/>
<keyword evidence="1" id="KW-0547">Nucleotide-binding</keyword>
<evidence type="ECO:0000313" key="7">
    <source>
        <dbReference type="EMBL" id="MBH5397253.1"/>
    </source>
</evidence>
<evidence type="ECO:0000259" key="6">
    <source>
        <dbReference type="Pfam" id="PF13482"/>
    </source>
</evidence>